<dbReference type="Proteomes" id="UP001233999">
    <property type="component" value="Unassembled WGS sequence"/>
</dbReference>
<feature type="non-terminal residue" evidence="1">
    <location>
        <position position="1"/>
    </location>
</feature>
<name>A0AAD8ADJ5_DIPPU</name>
<dbReference type="AlphaFoldDB" id="A0AAD8ADJ5"/>
<protein>
    <submittedName>
        <fullName evidence="1">Uncharacterized protein</fullName>
    </submittedName>
</protein>
<proteinExistence type="predicted"/>
<evidence type="ECO:0000313" key="1">
    <source>
        <dbReference type="EMBL" id="KAJ9596989.1"/>
    </source>
</evidence>
<organism evidence="1 2">
    <name type="scientific">Diploptera punctata</name>
    <name type="common">Pacific beetle cockroach</name>
    <dbReference type="NCBI Taxonomy" id="6984"/>
    <lineage>
        <taxon>Eukaryota</taxon>
        <taxon>Metazoa</taxon>
        <taxon>Ecdysozoa</taxon>
        <taxon>Arthropoda</taxon>
        <taxon>Hexapoda</taxon>
        <taxon>Insecta</taxon>
        <taxon>Pterygota</taxon>
        <taxon>Neoptera</taxon>
        <taxon>Polyneoptera</taxon>
        <taxon>Dictyoptera</taxon>
        <taxon>Blattodea</taxon>
        <taxon>Blaberoidea</taxon>
        <taxon>Blaberidae</taxon>
        <taxon>Diplopterinae</taxon>
        <taxon>Diploptera</taxon>
    </lineage>
</organism>
<sequence length="92" mass="10636">DDLCNRIQKVEDRVRSMEDVMDDIDKRMKKATIGLDALCEKIKDVTENSHIHCKESPNLELKITWSTSTLPRIPENKIHIDRAFSIMLVNSV</sequence>
<gene>
    <name evidence="1" type="ORF">L9F63_011988</name>
</gene>
<keyword evidence="2" id="KW-1185">Reference proteome</keyword>
<accession>A0AAD8ADJ5</accession>
<reference evidence="1" key="2">
    <citation type="submission" date="2023-05" db="EMBL/GenBank/DDBJ databases">
        <authorList>
            <person name="Fouks B."/>
        </authorList>
    </citation>
    <scope>NUCLEOTIDE SEQUENCE</scope>
    <source>
        <strain evidence="1">Stay&amp;Tobe</strain>
        <tissue evidence="1">Testes</tissue>
    </source>
</reference>
<reference evidence="1" key="1">
    <citation type="journal article" date="2023" name="IScience">
        <title>Live-bearing cockroach genome reveals convergent evolutionary mechanisms linked to viviparity in insects and beyond.</title>
        <authorList>
            <person name="Fouks B."/>
            <person name="Harrison M.C."/>
            <person name="Mikhailova A.A."/>
            <person name="Marchal E."/>
            <person name="English S."/>
            <person name="Carruthers M."/>
            <person name="Jennings E.C."/>
            <person name="Chiamaka E.L."/>
            <person name="Frigard R.A."/>
            <person name="Pippel M."/>
            <person name="Attardo G.M."/>
            <person name="Benoit J.B."/>
            <person name="Bornberg-Bauer E."/>
            <person name="Tobe S.S."/>
        </authorList>
    </citation>
    <scope>NUCLEOTIDE SEQUENCE</scope>
    <source>
        <strain evidence="1">Stay&amp;Tobe</strain>
    </source>
</reference>
<dbReference type="EMBL" id="JASPKZ010001951">
    <property type="protein sequence ID" value="KAJ9596989.1"/>
    <property type="molecule type" value="Genomic_DNA"/>
</dbReference>
<evidence type="ECO:0000313" key="2">
    <source>
        <dbReference type="Proteomes" id="UP001233999"/>
    </source>
</evidence>
<comment type="caution">
    <text evidence="1">The sequence shown here is derived from an EMBL/GenBank/DDBJ whole genome shotgun (WGS) entry which is preliminary data.</text>
</comment>